<dbReference type="SUPFAM" id="SSF54001">
    <property type="entry name" value="Cysteine proteinases"/>
    <property type="match status" value="1"/>
</dbReference>
<dbReference type="Proteomes" id="UP000507470">
    <property type="component" value="Unassembled WGS sequence"/>
</dbReference>
<dbReference type="PROSITE" id="PS50600">
    <property type="entry name" value="ULP_PROTEASE"/>
    <property type="match status" value="1"/>
</dbReference>
<dbReference type="InterPro" id="IPR011011">
    <property type="entry name" value="Znf_FYVE_PHD"/>
</dbReference>
<dbReference type="GO" id="GO:0006508">
    <property type="term" value="P:proteolysis"/>
    <property type="evidence" value="ECO:0007669"/>
    <property type="project" value="UniProtKB-KW"/>
</dbReference>
<evidence type="ECO:0000256" key="1">
    <source>
        <dbReference type="ARBA" id="ARBA00005234"/>
    </source>
</evidence>
<keyword evidence="3" id="KW-0378">Hydrolase</keyword>
<accession>A0A6J8A9K4</accession>
<keyword evidence="2" id="KW-0645">Protease</keyword>
<dbReference type="SUPFAM" id="SSF57903">
    <property type="entry name" value="FYVE/PHD zinc finger"/>
    <property type="match status" value="1"/>
</dbReference>
<organism evidence="6 7">
    <name type="scientific">Mytilus coruscus</name>
    <name type="common">Sea mussel</name>
    <dbReference type="NCBI Taxonomy" id="42192"/>
    <lineage>
        <taxon>Eukaryota</taxon>
        <taxon>Metazoa</taxon>
        <taxon>Spiralia</taxon>
        <taxon>Lophotrochozoa</taxon>
        <taxon>Mollusca</taxon>
        <taxon>Bivalvia</taxon>
        <taxon>Autobranchia</taxon>
        <taxon>Pteriomorphia</taxon>
        <taxon>Mytilida</taxon>
        <taxon>Mytiloidea</taxon>
        <taxon>Mytilidae</taxon>
        <taxon>Mytilinae</taxon>
        <taxon>Mytilus</taxon>
    </lineage>
</organism>
<keyword evidence="7" id="KW-1185">Reference proteome</keyword>
<dbReference type="InterPro" id="IPR003653">
    <property type="entry name" value="Peptidase_C48_C"/>
</dbReference>
<protein>
    <recommendedName>
        <fullName evidence="5">Ubiquitin-like protease family profile domain-containing protein</fullName>
    </recommendedName>
</protein>
<name>A0A6J8A9K4_MYTCO</name>
<evidence type="ECO:0000313" key="7">
    <source>
        <dbReference type="Proteomes" id="UP000507470"/>
    </source>
</evidence>
<dbReference type="PANTHER" id="PTHR34718">
    <property type="entry name" value="PHD-TYPE DOMAIN-CONTAINING PROTEIN"/>
    <property type="match status" value="1"/>
</dbReference>
<sequence>MVTNTDTILESEEGIVSNEKTLQDKDLTQKSLARLAVESGHVTFVLQQRAFMQKLSRKNFKKNDKKSGRKKPRANDYDNDVVPVPDSEAVATEISSPPCSPVSLSPRTPKQLKTPTVKTPKRLRFADKQAYIRAISPRSTCPLTVKKRKLSMQTFSDKTPWVSGLTLEHKNKILTNTWLCSDIINTCTDIVQTQFPGISGFQATTLAPRFNENTKSWTQDFGTFQSKKAPCVQIQHTGKSHWVTSLQQTRDTTVHDLDSLNSLHTITASIEIQLAAIYGDKKKSFNVKIPEVQQQSNGNDCGLYDLANLMEFCVNQNVNPRLKIDYDEQSLRTHLVSCLEQGYLIEFPKMLDVSSDIHVKVHQRKIECIYLCGKPDLYEIMIGCEAKRVTCSKWAHQTCAGVSSDWFCDEHRQCI</sequence>
<dbReference type="InterPro" id="IPR038765">
    <property type="entry name" value="Papain-like_cys_pep_sf"/>
</dbReference>
<feature type="compositionally biased region" description="Low complexity" evidence="4">
    <location>
        <begin position="95"/>
        <end position="106"/>
    </location>
</feature>
<evidence type="ECO:0000259" key="5">
    <source>
        <dbReference type="PROSITE" id="PS50600"/>
    </source>
</evidence>
<dbReference type="EMBL" id="CACVKT020000842">
    <property type="protein sequence ID" value="CAC5363338.1"/>
    <property type="molecule type" value="Genomic_DNA"/>
</dbReference>
<reference evidence="6 7" key="1">
    <citation type="submission" date="2020-06" db="EMBL/GenBank/DDBJ databases">
        <authorList>
            <person name="Li R."/>
            <person name="Bekaert M."/>
        </authorList>
    </citation>
    <scope>NUCLEOTIDE SEQUENCE [LARGE SCALE GENOMIC DNA]</scope>
    <source>
        <strain evidence="7">wild</strain>
    </source>
</reference>
<dbReference type="AlphaFoldDB" id="A0A6J8A9K4"/>
<dbReference type="GO" id="GO:0008234">
    <property type="term" value="F:cysteine-type peptidase activity"/>
    <property type="evidence" value="ECO:0007669"/>
    <property type="project" value="InterPro"/>
</dbReference>
<evidence type="ECO:0000256" key="4">
    <source>
        <dbReference type="SAM" id="MobiDB-lite"/>
    </source>
</evidence>
<evidence type="ECO:0000256" key="2">
    <source>
        <dbReference type="ARBA" id="ARBA00022670"/>
    </source>
</evidence>
<gene>
    <name evidence="6" type="ORF">MCOR_4796</name>
</gene>
<dbReference type="OrthoDB" id="5985686at2759"/>
<evidence type="ECO:0000256" key="3">
    <source>
        <dbReference type="ARBA" id="ARBA00022801"/>
    </source>
</evidence>
<dbReference type="Gene3D" id="3.40.395.10">
    <property type="entry name" value="Adenoviral Proteinase, Chain A"/>
    <property type="match status" value="1"/>
</dbReference>
<comment type="similarity">
    <text evidence="1">Belongs to the peptidase C48 family.</text>
</comment>
<evidence type="ECO:0000313" key="6">
    <source>
        <dbReference type="EMBL" id="CAC5363338.1"/>
    </source>
</evidence>
<dbReference type="Pfam" id="PF02902">
    <property type="entry name" value="Peptidase_C48"/>
    <property type="match status" value="1"/>
</dbReference>
<proteinExistence type="inferred from homology"/>
<dbReference type="PANTHER" id="PTHR34718:SF2">
    <property type="entry name" value="PHD-TYPE DOMAIN-CONTAINING PROTEIN"/>
    <property type="match status" value="1"/>
</dbReference>
<feature type="region of interest" description="Disordered" evidence="4">
    <location>
        <begin position="56"/>
        <end position="116"/>
    </location>
</feature>
<feature type="domain" description="Ubiquitin-like protease family profile" evidence="5">
    <location>
        <begin position="143"/>
        <end position="312"/>
    </location>
</feature>